<dbReference type="OrthoDB" id="9804006at2"/>
<dbReference type="FunFam" id="1.10.132.20:FF:000001">
    <property type="entry name" value="Ribosome-recycling factor"/>
    <property type="match status" value="1"/>
</dbReference>
<sequence>MYDDILKKTRSGMDKAIDALKKEFSKVRTGRASTALLDEVRIDYYGTPTPLNQVGSLTVPEPRMIIIQPWEKNLIPEIEKAILKSDLGLNPSSDGQVIRIAIPPLTEERRKEMVKLVKRMGEDARIAIRNVRRDGNDALKKMEKEKEISEDDLKRGEKDIQDLTDQYVKKVDELISSKETEVMEV</sequence>
<evidence type="ECO:0000256" key="1">
    <source>
        <dbReference type="ARBA" id="ARBA00004496"/>
    </source>
</evidence>
<evidence type="ECO:0000313" key="9">
    <source>
        <dbReference type="EMBL" id="AJF06977.1"/>
    </source>
</evidence>
<evidence type="ECO:0000256" key="4">
    <source>
        <dbReference type="ARBA" id="ARBA00022917"/>
    </source>
</evidence>
<keyword evidence="7" id="KW-0175">Coiled coil</keyword>
<reference evidence="9 10" key="1">
    <citation type="journal article" date="2015" name="Genome Announc.">
        <title>Genomes of Geoalkalibacter ferrihydriticus Z-0531T and Geoalkalibacter subterraneus Red1T, Two Haloalkaliphilic Metal-Reducing Deltaproteobacteria.</title>
        <authorList>
            <person name="Badalamenti J.P."/>
            <person name="Krajmalnik-Brown R."/>
            <person name="Torres C.I."/>
            <person name="Bond D.R."/>
        </authorList>
    </citation>
    <scope>NUCLEOTIDE SEQUENCE [LARGE SCALE GENOMIC DNA]</scope>
    <source>
        <strain evidence="9 10">Red1</strain>
    </source>
</reference>
<dbReference type="EMBL" id="CP010311">
    <property type="protein sequence ID" value="AJF06977.1"/>
    <property type="molecule type" value="Genomic_DNA"/>
</dbReference>
<dbReference type="GO" id="GO:0043023">
    <property type="term" value="F:ribosomal large subunit binding"/>
    <property type="evidence" value="ECO:0007669"/>
    <property type="project" value="TreeGrafter"/>
</dbReference>
<keyword evidence="10" id="KW-1185">Reference proteome</keyword>
<feature type="coiled-coil region" evidence="7">
    <location>
        <begin position="139"/>
        <end position="166"/>
    </location>
</feature>
<feature type="domain" description="Ribosome recycling factor" evidence="8">
    <location>
        <begin position="20"/>
        <end position="183"/>
    </location>
</feature>
<evidence type="ECO:0000256" key="6">
    <source>
        <dbReference type="HAMAP-Rule" id="MF_00040"/>
    </source>
</evidence>
<protein>
    <recommendedName>
        <fullName evidence="6">Ribosome-recycling factor</fullName>
        <shortName evidence="6">RRF</shortName>
    </recommendedName>
    <alternativeName>
        <fullName evidence="6">Ribosome-releasing factor</fullName>
    </alternativeName>
</protein>
<dbReference type="PANTHER" id="PTHR20982:SF3">
    <property type="entry name" value="MITOCHONDRIAL RIBOSOME RECYCLING FACTOR PSEUDO 1"/>
    <property type="match status" value="1"/>
</dbReference>
<comment type="subcellular location">
    <subcellularLocation>
        <location evidence="1 6">Cytoplasm</location>
    </subcellularLocation>
</comment>
<name>A0A0B5FFQ5_9BACT</name>
<evidence type="ECO:0000256" key="3">
    <source>
        <dbReference type="ARBA" id="ARBA00022490"/>
    </source>
</evidence>
<organism evidence="9 10">
    <name type="scientific">Geoalkalibacter subterraneus</name>
    <dbReference type="NCBI Taxonomy" id="483547"/>
    <lineage>
        <taxon>Bacteria</taxon>
        <taxon>Pseudomonadati</taxon>
        <taxon>Thermodesulfobacteriota</taxon>
        <taxon>Desulfuromonadia</taxon>
        <taxon>Desulfuromonadales</taxon>
        <taxon>Geoalkalibacteraceae</taxon>
        <taxon>Geoalkalibacter</taxon>
    </lineage>
</organism>
<dbReference type="RefSeq" id="WP_040200818.1">
    <property type="nucleotide sequence ID" value="NZ_CP010311.1"/>
</dbReference>
<dbReference type="InterPro" id="IPR002661">
    <property type="entry name" value="Ribosome_recyc_fac"/>
</dbReference>
<evidence type="ECO:0000256" key="5">
    <source>
        <dbReference type="ARBA" id="ARBA00025050"/>
    </source>
</evidence>
<dbReference type="HAMAP" id="MF_00040">
    <property type="entry name" value="RRF"/>
    <property type="match status" value="1"/>
</dbReference>
<dbReference type="Gene3D" id="1.10.132.20">
    <property type="entry name" value="Ribosome-recycling factor"/>
    <property type="match status" value="1"/>
</dbReference>
<dbReference type="FunFam" id="3.30.1360.40:FF:000001">
    <property type="entry name" value="Ribosome-recycling factor"/>
    <property type="match status" value="1"/>
</dbReference>
<dbReference type="InterPro" id="IPR036191">
    <property type="entry name" value="RRF_sf"/>
</dbReference>
<dbReference type="KEGG" id="gsb:GSUB_10965"/>
<keyword evidence="4 6" id="KW-0648">Protein biosynthesis</keyword>
<gene>
    <name evidence="6 9" type="primary">frr</name>
    <name evidence="9" type="ORF">GSUB_10965</name>
</gene>
<accession>A0A0B5FFQ5</accession>
<dbReference type="Proteomes" id="UP000035036">
    <property type="component" value="Chromosome"/>
</dbReference>
<dbReference type="CDD" id="cd00520">
    <property type="entry name" value="RRF"/>
    <property type="match status" value="1"/>
</dbReference>
<dbReference type="GO" id="GO:0005829">
    <property type="term" value="C:cytosol"/>
    <property type="evidence" value="ECO:0007669"/>
    <property type="project" value="GOC"/>
</dbReference>
<dbReference type="NCBIfam" id="TIGR00496">
    <property type="entry name" value="frr"/>
    <property type="match status" value="1"/>
</dbReference>
<dbReference type="PANTHER" id="PTHR20982">
    <property type="entry name" value="RIBOSOME RECYCLING FACTOR"/>
    <property type="match status" value="1"/>
</dbReference>
<evidence type="ECO:0000259" key="8">
    <source>
        <dbReference type="Pfam" id="PF01765"/>
    </source>
</evidence>
<comment type="similarity">
    <text evidence="2 6">Belongs to the RRF family.</text>
</comment>
<dbReference type="AlphaFoldDB" id="A0A0B5FFQ5"/>
<evidence type="ECO:0000256" key="2">
    <source>
        <dbReference type="ARBA" id="ARBA00005912"/>
    </source>
</evidence>
<dbReference type="HOGENOM" id="CLU_073981_2_0_7"/>
<dbReference type="Pfam" id="PF01765">
    <property type="entry name" value="RRF"/>
    <property type="match status" value="1"/>
</dbReference>
<proteinExistence type="inferred from homology"/>
<dbReference type="GO" id="GO:0002184">
    <property type="term" value="P:cytoplasmic translational termination"/>
    <property type="evidence" value="ECO:0007669"/>
    <property type="project" value="TreeGrafter"/>
</dbReference>
<dbReference type="Gene3D" id="3.30.1360.40">
    <property type="match status" value="1"/>
</dbReference>
<comment type="function">
    <text evidence="5 6">Responsible for the release of ribosomes from messenger RNA at the termination of protein biosynthesis. May increase the efficiency of translation by recycling ribosomes from one round of translation to another.</text>
</comment>
<dbReference type="SUPFAM" id="SSF55194">
    <property type="entry name" value="Ribosome recycling factor, RRF"/>
    <property type="match status" value="1"/>
</dbReference>
<dbReference type="InterPro" id="IPR023584">
    <property type="entry name" value="Ribosome_recyc_fac_dom"/>
</dbReference>
<keyword evidence="3 6" id="KW-0963">Cytoplasm</keyword>
<dbReference type="STRING" id="483547.GSUB_10965"/>
<evidence type="ECO:0000256" key="7">
    <source>
        <dbReference type="SAM" id="Coils"/>
    </source>
</evidence>
<evidence type="ECO:0000313" key="10">
    <source>
        <dbReference type="Proteomes" id="UP000035036"/>
    </source>
</evidence>